<dbReference type="GO" id="GO:0003677">
    <property type="term" value="F:DNA binding"/>
    <property type="evidence" value="ECO:0007669"/>
    <property type="project" value="InterPro"/>
</dbReference>
<keyword evidence="3" id="KW-1185">Reference proteome</keyword>
<dbReference type="Pfam" id="PF13560">
    <property type="entry name" value="HTH_31"/>
    <property type="match status" value="1"/>
</dbReference>
<evidence type="ECO:0000313" key="2">
    <source>
        <dbReference type="EMBL" id="QOL80454.1"/>
    </source>
</evidence>
<dbReference type="InterPro" id="IPR010982">
    <property type="entry name" value="Lambda_DNA-bd_dom_sf"/>
</dbReference>
<gene>
    <name evidence="2" type="ORF">F3W81_06290</name>
</gene>
<dbReference type="InterPro" id="IPR001387">
    <property type="entry name" value="Cro/C1-type_HTH"/>
</dbReference>
<feature type="domain" description="HTH cro/C1-type" evidence="1">
    <location>
        <begin position="9"/>
        <end position="58"/>
    </location>
</feature>
<dbReference type="CDD" id="cd00093">
    <property type="entry name" value="HTH_XRE"/>
    <property type="match status" value="1"/>
</dbReference>
<proteinExistence type="predicted"/>
<evidence type="ECO:0000259" key="1">
    <source>
        <dbReference type="PROSITE" id="PS50943"/>
    </source>
</evidence>
<dbReference type="Proteomes" id="UP000594118">
    <property type="component" value="Chromosome"/>
</dbReference>
<reference evidence="2 3" key="1">
    <citation type="submission" date="2019-10" db="EMBL/GenBank/DDBJ databases">
        <title>Pseudopuniceibacterium sp. HQ09 islated from Antarctica.</title>
        <authorList>
            <person name="Liao L."/>
            <person name="Su S."/>
            <person name="Chen B."/>
            <person name="Yu Y."/>
        </authorList>
    </citation>
    <scope>NUCLEOTIDE SEQUENCE [LARGE SCALE GENOMIC DNA]</scope>
    <source>
        <strain evidence="2 3">HQ09</strain>
    </source>
</reference>
<dbReference type="KEGG" id="pshq:F3W81_06290"/>
<protein>
    <submittedName>
        <fullName evidence="2">Helix-turn-helix domain-containing protein</fullName>
    </submittedName>
</protein>
<organism evidence="2 3">
    <name type="scientific">Pseudooceanicola spongiae</name>
    <dbReference type="NCBI Taxonomy" id="2613965"/>
    <lineage>
        <taxon>Bacteria</taxon>
        <taxon>Pseudomonadati</taxon>
        <taxon>Pseudomonadota</taxon>
        <taxon>Alphaproteobacteria</taxon>
        <taxon>Rhodobacterales</taxon>
        <taxon>Paracoccaceae</taxon>
        <taxon>Pseudooceanicola</taxon>
    </lineage>
</organism>
<dbReference type="SUPFAM" id="SSF47413">
    <property type="entry name" value="lambda repressor-like DNA-binding domains"/>
    <property type="match status" value="1"/>
</dbReference>
<evidence type="ECO:0000313" key="3">
    <source>
        <dbReference type="Proteomes" id="UP000594118"/>
    </source>
</evidence>
<dbReference type="Gene3D" id="1.10.260.40">
    <property type="entry name" value="lambda repressor-like DNA-binding domains"/>
    <property type="match status" value="1"/>
</dbReference>
<dbReference type="EMBL" id="CP045201">
    <property type="protein sequence ID" value="QOL80454.1"/>
    <property type="molecule type" value="Genomic_DNA"/>
</dbReference>
<dbReference type="PROSITE" id="PS50943">
    <property type="entry name" value="HTH_CROC1"/>
    <property type="match status" value="1"/>
</dbReference>
<accession>A0A7L9WKU8</accession>
<sequence length="77" mass="7840">MGKMTGNQIKAARSLLGWTQARVAEASGVSIPTVKRAEGSGALSASPNAIAEICKALEDAGVVFIQENGGSIGVRLK</sequence>
<name>A0A7L9WKU8_9RHOB</name>
<dbReference type="AlphaFoldDB" id="A0A7L9WKU8"/>
<dbReference type="SMART" id="SM00530">
    <property type="entry name" value="HTH_XRE"/>
    <property type="match status" value="1"/>
</dbReference>